<dbReference type="PANTHER" id="PTHR11091:SF0">
    <property type="entry name" value="MALATE DEHYDROGENASE"/>
    <property type="match status" value="1"/>
</dbReference>
<evidence type="ECO:0000313" key="3">
    <source>
        <dbReference type="EMBL" id="EHM00412.1"/>
    </source>
</evidence>
<keyword evidence="2" id="KW-0560">Oxidoreductase</keyword>
<proteinExistence type="inferred from homology"/>
<protein>
    <submittedName>
        <fullName evidence="3">Malate/L-lactate dehydrogenase</fullName>
    </submittedName>
</protein>
<dbReference type="AlphaFoldDB" id="G9ZLE4"/>
<dbReference type="Proteomes" id="UP000004625">
    <property type="component" value="Unassembled WGS sequence"/>
</dbReference>
<gene>
    <name evidence="3" type="ORF">HMPREF9103_00542</name>
</gene>
<keyword evidence="4" id="KW-1185">Reference proteome</keyword>
<dbReference type="PATRIC" id="fig|797515.3.peg.502"/>
<dbReference type="Gene3D" id="3.30.1370.60">
    <property type="entry name" value="Hypothetical oxidoreductase yiak, domain 2"/>
    <property type="match status" value="1"/>
</dbReference>
<dbReference type="SUPFAM" id="SSF89733">
    <property type="entry name" value="L-sulfolactate dehydrogenase-like"/>
    <property type="match status" value="1"/>
</dbReference>
<reference evidence="3 4" key="1">
    <citation type="submission" date="2011-09" db="EMBL/GenBank/DDBJ databases">
        <authorList>
            <person name="Weinstock G."/>
            <person name="Sodergren E."/>
            <person name="Clifton S."/>
            <person name="Fulton L."/>
            <person name="Fulton B."/>
            <person name="Courtney L."/>
            <person name="Fronick C."/>
            <person name="Harrison M."/>
            <person name="Strong C."/>
            <person name="Farmer C."/>
            <person name="Delahaunty K."/>
            <person name="Markovic C."/>
            <person name="Hall O."/>
            <person name="Minx P."/>
            <person name="Tomlinson C."/>
            <person name="Mitreva M."/>
            <person name="Hou S."/>
            <person name="Chen J."/>
            <person name="Wollam A."/>
            <person name="Pepin K.H."/>
            <person name="Johnson M."/>
            <person name="Bhonagiri V."/>
            <person name="Zhang X."/>
            <person name="Suruliraj S."/>
            <person name="Warren W."/>
            <person name="Chinwalla A."/>
            <person name="Mardis E.R."/>
            <person name="Wilson R.K."/>
        </authorList>
    </citation>
    <scope>NUCLEOTIDE SEQUENCE [LARGE SCALE GENOMIC DNA]</scope>
    <source>
        <strain evidence="3 4">F0439</strain>
    </source>
</reference>
<dbReference type="InterPro" id="IPR036111">
    <property type="entry name" value="Mal/L-sulfo/L-lacto_DH-like_sf"/>
</dbReference>
<dbReference type="PANTHER" id="PTHR11091">
    <property type="entry name" value="OXIDOREDUCTASE-RELATED"/>
    <property type="match status" value="1"/>
</dbReference>
<comment type="caution">
    <text evidence="3">The sequence shown here is derived from an EMBL/GenBank/DDBJ whole genome shotgun (WGS) entry which is preliminary data.</text>
</comment>
<evidence type="ECO:0000256" key="1">
    <source>
        <dbReference type="ARBA" id="ARBA00006056"/>
    </source>
</evidence>
<dbReference type="Gene3D" id="1.10.1530.10">
    <property type="match status" value="1"/>
</dbReference>
<dbReference type="InterPro" id="IPR003767">
    <property type="entry name" value="Malate/L-lactate_DH-like"/>
</dbReference>
<dbReference type="GO" id="GO:0016491">
    <property type="term" value="F:oxidoreductase activity"/>
    <property type="evidence" value="ECO:0007669"/>
    <property type="project" value="UniProtKB-KW"/>
</dbReference>
<accession>G9ZLE4</accession>
<dbReference type="STRING" id="797515.HMPREF9103_00542"/>
<name>G9ZLE4_9LACO</name>
<dbReference type="InterPro" id="IPR043143">
    <property type="entry name" value="Mal/L-sulf/L-lact_DH-like_NADP"/>
</dbReference>
<organism evidence="3 4">
    <name type="scientific">Lentilactobacillus parafarraginis F0439</name>
    <dbReference type="NCBI Taxonomy" id="797515"/>
    <lineage>
        <taxon>Bacteria</taxon>
        <taxon>Bacillati</taxon>
        <taxon>Bacillota</taxon>
        <taxon>Bacilli</taxon>
        <taxon>Lactobacillales</taxon>
        <taxon>Lactobacillaceae</taxon>
        <taxon>Lentilactobacillus</taxon>
    </lineage>
</organism>
<dbReference type="Pfam" id="PF02615">
    <property type="entry name" value="Ldh_2"/>
    <property type="match status" value="1"/>
</dbReference>
<evidence type="ECO:0000256" key="2">
    <source>
        <dbReference type="ARBA" id="ARBA00023002"/>
    </source>
</evidence>
<comment type="similarity">
    <text evidence="1">Belongs to the LDH2/MDH2 oxidoreductase family.</text>
</comment>
<sequence length="367" mass="39641">MGKEVAAVKIAAATVKNFIAHIYIGYGFSETDSALIAETLTDADLRGITSHGVQRLAMYDRKIRAKAIIPYNKWTVVKHTKSSLLVDANHTMGQLVSAFTMDHVVSKAQRHGISVGVVRHSNHFGAAGYYARMAAKAGLIGIVATNTNPLLVPPRANQPFLGSNPLAFAFPTQKAPFVFDAATSTVSLGKIEVLLKNNQSIPGEWAVNGDRQTQTDPQTVLDELARNRRIGGILPLGGQREANANYKGFGNSLIVECLTGILAQGSISADLGHKNHDISHFFLALDPELFGDPQEIEASLSDMLDRIRHLAHSGTNPIRVPGDREIQNVDCNLKNGVVIDQTTIDQANEIANRLGISDRLSGTPIKE</sequence>
<dbReference type="InterPro" id="IPR043144">
    <property type="entry name" value="Mal/L-sulf/L-lact_DH-like_ah"/>
</dbReference>
<dbReference type="EMBL" id="AGEY01000026">
    <property type="protein sequence ID" value="EHM00412.1"/>
    <property type="molecule type" value="Genomic_DNA"/>
</dbReference>
<evidence type="ECO:0000313" key="4">
    <source>
        <dbReference type="Proteomes" id="UP000004625"/>
    </source>
</evidence>
<dbReference type="HOGENOM" id="CLU_040452_3_1_9"/>
<dbReference type="eggNOG" id="COG2055">
    <property type="taxonomic scope" value="Bacteria"/>
</dbReference>